<reference evidence="3" key="1">
    <citation type="submission" date="2013-08" db="EMBL/GenBank/DDBJ databases">
        <title>Genome sequencing of Arenimonas donghaensis.</title>
        <authorList>
            <person name="Chen F."/>
            <person name="Wang G."/>
        </authorList>
    </citation>
    <scope>NUCLEOTIDE SEQUENCE [LARGE SCALE GENOMIC DNA]</scope>
    <source>
        <strain evidence="3">HO3-R19</strain>
    </source>
</reference>
<evidence type="ECO:0000313" key="3">
    <source>
        <dbReference type="Proteomes" id="UP000029085"/>
    </source>
</evidence>
<name>A0A087MH40_9GAMM</name>
<feature type="chain" id="PRO_5001826207" description="DUF4034 domain-containing protein" evidence="1">
    <location>
        <begin position="19"/>
        <end position="339"/>
    </location>
</feature>
<protein>
    <recommendedName>
        <fullName evidence="4">DUF4034 domain-containing protein</fullName>
    </recommendedName>
</protein>
<organism evidence="2 3">
    <name type="scientific">Arenimonas donghaensis DSM 18148 = HO3-R19</name>
    <dbReference type="NCBI Taxonomy" id="1121014"/>
    <lineage>
        <taxon>Bacteria</taxon>
        <taxon>Pseudomonadati</taxon>
        <taxon>Pseudomonadota</taxon>
        <taxon>Gammaproteobacteria</taxon>
        <taxon>Lysobacterales</taxon>
        <taxon>Lysobacteraceae</taxon>
        <taxon>Arenimonas</taxon>
    </lineage>
</organism>
<keyword evidence="1" id="KW-0732">Signal</keyword>
<comment type="caution">
    <text evidence="2">The sequence shown here is derived from an EMBL/GenBank/DDBJ whole genome shotgun (WGS) entry which is preliminary data.</text>
</comment>
<dbReference type="Proteomes" id="UP000029085">
    <property type="component" value="Unassembled WGS sequence"/>
</dbReference>
<dbReference type="STRING" id="1121014.N788_04710"/>
<dbReference type="EMBL" id="AVCJ01000023">
    <property type="protein sequence ID" value="KFL36193.1"/>
    <property type="molecule type" value="Genomic_DNA"/>
</dbReference>
<accession>A0A087MH40</accession>
<gene>
    <name evidence="2" type="ORF">N788_04710</name>
</gene>
<keyword evidence="3" id="KW-1185">Reference proteome</keyword>
<evidence type="ECO:0000256" key="1">
    <source>
        <dbReference type="SAM" id="SignalP"/>
    </source>
</evidence>
<evidence type="ECO:0008006" key="4">
    <source>
        <dbReference type="Google" id="ProtNLM"/>
    </source>
</evidence>
<dbReference type="OrthoDB" id="5966429at2"/>
<reference evidence="2 3" key="2">
    <citation type="journal article" date="2015" name="Stand. Genomic Sci.">
        <title>High quality draft genomic sequence of Arenimonas donghaensis DSM 18148(T).</title>
        <authorList>
            <person name="Chen F."/>
            <person name="Wang H."/>
            <person name="Cao Y."/>
            <person name="Li X."/>
            <person name="Wang G."/>
        </authorList>
    </citation>
    <scope>NUCLEOTIDE SEQUENCE [LARGE SCALE GENOMIC DNA]</scope>
    <source>
        <strain evidence="2 3">HO3-R19</strain>
    </source>
</reference>
<feature type="signal peptide" evidence="1">
    <location>
        <begin position="1"/>
        <end position="18"/>
    </location>
</feature>
<dbReference type="RefSeq" id="WP_034224154.1">
    <property type="nucleotide sequence ID" value="NZ_AVCJ01000023.1"/>
</dbReference>
<dbReference type="PATRIC" id="fig|1121014.3.peg.1829"/>
<evidence type="ECO:0000313" key="2">
    <source>
        <dbReference type="EMBL" id="KFL36193.1"/>
    </source>
</evidence>
<proteinExistence type="predicted"/>
<dbReference type="AlphaFoldDB" id="A0A087MH40"/>
<sequence length="339" mass="37058">MHKYILPTLLMLAAAASAHVEPTPAETAEHRNDYARLLLAAANAPGDLVSDAYLVEMMAVVGLAQADDAAMDPALHDELGVARDRLQQRVAAGLMDEPALLATIAHCQGRYLQGRDCTAHWARVAESARGNGYLHLQLMNHAAAQDDAVSFARHAQMAAQAGTFESTLPDIFASLYARYLQVPDALWPTGQDLGGPRKQAGVLAMASGTAFGLPAYQQTFRHCEAAQDEVRQWCVAVARRLAGDSSTLIDRMVGSAILRKLGSEQDKAWAESQRRQDQWLSRVGWTLEDEFDDALWDKYFEVFARQGEMAAIHYANQALGRALEPPADWQPSAYGAEVK</sequence>